<dbReference type="GO" id="GO:0005886">
    <property type="term" value="C:plasma membrane"/>
    <property type="evidence" value="ECO:0007669"/>
    <property type="project" value="UniProtKB-SubCell"/>
</dbReference>
<reference evidence="11 12" key="1">
    <citation type="submission" date="2017-03" db="EMBL/GenBank/DDBJ databases">
        <title>Genome of the blue death feigning beetle - Asbolus verrucosus.</title>
        <authorList>
            <person name="Rider S.D."/>
        </authorList>
    </citation>
    <scope>NUCLEOTIDE SEQUENCE [LARGE SCALE GENOMIC DNA]</scope>
    <source>
        <strain evidence="11">Butters</strain>
        <tissue evidence="11">Head and leg muscle</tissue>
    </source>
</reference>
<dbReference type="GO" id="GO:0005549">
    <property type="term" value="F:odorant binding"/>
    <property type="evidence" value="ECO:0007669"/>
    <property type="project" value="InterPro"/>
</dbReference>
<keyword evidence="3" id="KW-0716">Sensory transduction</keyword>
<keyword evidence="4 10" id="KW-0812">Transmembrane</keyword>
<dbReference type="AlphaFoldDB" id="A0A482W404"/>
<protein>
    <recommendedName>
        <fullName evidence="13">Odorant receptor</fullName>
    </recommendedName>
</protein>
<keyword evidence="2" id="KW-1003">Cell membrane</keyword>
<evidence type="ECO:0000256" key="6">
    <source>
        <dbReference type="ARBA" id="ARBA00022989"/>
    </source>
</evidence>
<keyword evidence="8" id="KW-0675">Receptor</keyword>
<evidence type="ECO:0000313" key="11">
    <source>
        <dbReference type="EMBL" id="RZC39407.1"/>
    </source>
</evidence>
<evidence type="ECO:0000256" key="4">
    <source>
        <dbReference type="ARBA" id="ARBA00022692"/>
    </source>
</evidence>
<evidence type="ECO:0000256" key="10">
    <source>
        <dbReference type="SAM" id="Phobius"/>
    </source>
</evidence>
<evidence type="ECO:0000256" key="3">
    <source>
        <dbReference type="ARBA" id="ARBA00022606"/>
    </source>
</evidence>
<dbReference type="OrthoDB" id="6780566at2759"/>
<dbReference type="PANTHER" id="PTHR21137">
    <property type="entry name" value="ODORANT RECEPTOR"/>
    <property type="match status" value="1"/>
</dbReference>
<evidence type="ECO:0000313" key="12">
    <source>
        <dbReference type="Proteomes" id="UP000292052"/>
    </source>
</evidence>
<comment type="subcellular location">
    <subcellularLocation>
        <location evidence="1">Cell membrane</location>
        <topology evidence="1">Multi-pass membrane protein</topology>
    </subcellularLocation>
</comment>
<evidence type="ECO:0000256" key="9">
    <source>
        <dbReference type="ARBA" id="ARBA00023224"/>
    </source>
</evidence>
<evidence type="ECO:0000256" key="2">
    <source>
        <dbReference type="ARBA" id="ARBA00022475"/>
    </source>
</evidence>
<dbReference type="GO" id="GO:0007165">
    <property type="term" value="P:signal transduction"/>
    <property type="evidence" value="ECO:0007669"/>
    <property type="project" value="UniProtKB-KW"/>
</dbReference>
<gene>
    <name evidence="11" type="ORF">BDFB_008878</name>
</gene>
<comment type="caution">
    <text evidence="11">The sequence shown here is derived from an EMBL/GenBank/DDBJ whole genome shotgun (WGS) entry which is preliminary data.</text>
</comment>
<evidence type="ECO:0000256" key="7">
    <source>
        <dbReference type="ARBA" id="ARBA00023136"/>
    </source>
</evidence>
<dbReference type="PANTHER" id="PTHR21137:SF35">
    <property type="entry name" value="ODORANT RECEPTOR 19A-RELATED"/>
    <property type="match status" value="1"/>
</dbReference>
<keyword evidence="9" id="KW-0807">Transducer</keyword>
<sequence>MVVFGYIITSMFFSLILREDEIELSRFFFLDIWSIDNAGDDARRIIVKKSVKTNLFNVFAMFIFAFVAISNFPLWGDQNEIFLCVRVFDELFGKWSTIPYYVYFATFPFLIYTSIRFCFILFYGILHLEIQIFLTNERILKISNDYHNLGEWKTSYGDAYQEEIYKKLCFYIKHHCILKQYITKLFKIVKSVMAPFLLLGTLVTISFIFFLLANLENMSSILKIRIFFFVCGNVLVLLIFCEAGQRLINELQTGLIFDTLMECPWYNWNTRNKRLLLTFMTNSAIPSTMSFAGISLDYRLTISIGMTFIILRKIFIDFAYNKNVKLFNLICIFFHSTVRLL</sequence>
<keyword evidence="5" id="KW-0552">Olfaction</keyword>
<evidence type="ECO:0008006" key="13">
    <source>
        <dbReference type="Google" id="ProtNLM"/>
    </source>
</evidence>
<accession>A0A482W404</accession>
<keyword evidence="7 10" id="KW-0472">Membrane</keyword>
<keyword evidence="6 10" id="KW-1133">Transmembrane helix</keyword>
<dbReference type="Proteomes" id="UP000292052">
    <property type="component" value="Unassembled WGS sequence"/>
</dbReference>
<feature type="transmembrane region" description="Helical" evidence="10">
    <location>
        <begin position="300"/>
        <end position="320"/>
    </location>
</feature>
<feature type="non-terminal residue" evidence="11">
    <location>
        <position position="341"/>
    </location>
</feature>
<feature type="transmembrane region" description="Helical" evidence="10">
    <location>
        <begin position="54"/>
        <end position="75"/>
    </location>
</feature>
<dbReference type="InterPro" id="IPR004117">
    <property type="entry name" value="7tm6_olfct_rcpt"/>
</dbReference>
<feature type="transmembrane region" description="Helical" evidence="10">
    <location>
        <begin position="275"/>
        <end position="294"/>
    </location>
</feature>
<organism evidence="11 12">
    <name type="scientific">Asbolus verrucosus</name>
    <name type="common">Desert ironclad beetle</name>
    <dbReference type="NCBI Taxonomy" id="1661398"/>
    <lineage>
        <taxon>Eukaryota</taxon>
        <taxon>Metazoa</taxon>
        <taxon>Ecdysozoa</taxon>
        <taxon>Arthropoda</taxon>
        <taxon>Hexapoda</taxon>
        <taxon>Insecta</taxon>
        <taxon>Pterygota</taxon>
        <taxon>Neoptera</taxon>
        <taxon>Endopterygota</taxon>
        <taxon>Coleoptera</taxon>
        <taxon>Polyphaga</taxon>
        <taxon>Cucujiformia</taxon>
        <taxon>Tenebrionidae</taxon>
        <taxon>Pimeliinae</taxon>
        <taxon>Asbolus</taxon>
    </lineage>
</organism>
<evidence type="ECO:0000256" key="5">
    <source>
        <dbReference type="ARBA" id="ARBA00022725"/>
    </source>
</evidence>
<dbReference type="GO" id="GO:0004984">
    <property type="term" value="F:olfactory receptor activity"/>
    <property type="evidence" value="ECO:0007669"/>
    <property type="project" value="InterPro"/>
</dbReference>
<feature type="transmembrane region" description="Helical" evidence="10">
    <location>
        <begin position="192"/>
        <end position="212"/>
    </location>
</feature>
<name>A0A482W404_ASBVE</name>
<feature type="transmembrane region" description="Helical" evidence="10">
    <location>
        <begin position="100"/>
        <end position="126"/>
    </location>
</feature>
<proteinExistence type="predicted"/>
<evidence type="ECO:0000256" key="1">
    <source>
        <dbReference type="ARBA" id="ARBA00004651"/>
    </source>
</evidence>
<dbReference type="EMBL" id="QDEB01034797">
    <property type="protein sequence ID" value="RZC39407.1"/>
    <property type="molecule type" value="Genomic_DNA"/>
</dbReference>
<evidence type="ECO:0000256" key="8">
    <source>
        <dbReference type="ARBA" id="ARBA00023170"/>
    </source>
</evidence>
<feature type="transmembrane region" description="Helical" evidence="10">
    <location>
        <begin position="224"/>
        <end position="241"/>
    </location>
</feature>
<keyword evidence="12" id="KW-1185">Reference proteome</keyword>